<reference evidence="3 4" key="3">
    <citation type="submission" date="2020-08" db="EMBL/GenBank/DDBJ databases">
        <title>Genomic Encyclopedia of Type Strains, Phase IV (KMG-IV): sequencing the most valuable type-strain genomes for metagenomic binning, comparative biology and taxonomic classification.</title>
        <authorList>
            <person name="Goeker M."/>
        </authorList>
    </citation>
    <scope>NUCLEOTIDE SEQUENCE [LARGE SCALE GENOMIC DNA]</scope>
    <source>
        <strain evidence="3 4">DSM 27521</strain>
    </source>
</reference>
<reference evidence="5" key="2">
    <citation type="journal article" date="2019" name="Int. J. Syst. Evol. Microbiol.">
        <title>The Global Catalogue of Microorganisms (GCM) 10K type strain sequencing project: providing services to taxonomists for standard genome sequencing and annotation.</title>
        <authorList>
            <consortium name="The Broad Institute Genomics Platform"/>
            <consortium name="The Broad Institute Genome Sequencing Center for Infectious Disease"/>
            <person name="Wu L."/>
            <person name="Ma J."/>
        </authorList>
    </citation>
    <scope>NUCLEOTIDE SEQUENCE [LARGE SCALE GENOMIC DNA]</scope>
    <source>
        <strain evidence="5">CGMCC 1.18437</strain>
    </source>
</reference>
<dbReference type="EMBL" id="BNAJ01000008">
    <property type="protein sequence ID" value="GHF52383.1"/>
    <property type="molecule type" value="Genomic_DNA"/>
</dbReference>
<proteinExistence type="predicted"/>
<evidence type="ECO:0008006" key="6">
    <source>
        <dbReference type="Google" id="ProtNLM"/>
    </source>
</evidence>
<keyword evidence="1" id="KW-0732">Signal</keyword>
<evidence type="ECO:0000313" key="3">
    <source>
        <dbReference type="EMBL" id="MBB5377661.1"/>
    </source>
</evidence>
<dbReference type="Proteomes" id="UP000619376">
    <property type="component" value="Unassembled WGS sequence"/>
</dbReference>
<protein>
    <recommendedName>
        <fullName evidence="6">DUF3352 domain-containing protein</fullName>
    </recommendedName>
</protein>
<keyword evidence="5" id="KW-1185">Reference proteome</keyword>
<sequence>MKRQLLTGLGCVALGSTAHAASLTDLLPAGALMTLETRDASGVIGRVSGLLGNVMDTVAGADDGMTQSMNGMQELLKGSVGREAAVGVFTVGRPGGTYSPEVLAVSRVDDLSREFFGSLLKKKAGARVGVYTFARQGTVYAGMAGGLVYVSSDKALLMGYLGRLSGKAAPTLLGSGAYTAARRPVGAQELALYVNFSAAAKVVRGYLGTVALPRVLAPVVDAIDTLGQYSSGLTTTSQGLTAASAHVANAQGKDRPLYRLLTHTTDFHVQDIIPADAERVSARACAPEDGAYLGRWLTRVDLLDPLGFLTDSQLASHLERAGGYVGDECAQVMLAGGMKSALDVSDPLASLPYSVSYRRIRDLDAARAHMPEYAASVNAAIAGAADALLPLLERGTAPFSKALPGGLGSAAGMGGAALEGSAKQVRTLLGGLKLVYAFRGDYLITAWSDAALKTALDGSATPLAQDAAFQAAALPMSGAAWSYQPDQPELAADDLRAAMEDAVKRAGGPATDDMEDAQDDLTEEEAAMQAAIDKLGARSGPGLSAGADLLGSVADPMTDVINRYDGMSAQSRVQGNVILGKASVRYRWE</sequence>
<dbReference type="AlphaFoldDB" id="A0A7W8NQ97"/>
<evidence type="ECO:0000313" key="2">
    <source>
        <dbReference type="EMBL" id="GHF52383.1"/>
    </source>
</evidence>
<feature type="signal peptide" evidence="1">
    <location>
        <begin position="1"/>
        <end position="20"/>
    </location>
</feature>
<feature type="chain" id="PRO_5030832665" description="DUF3352 domain-containing protein" evidence="1">
    <location>
        <begin position="21"/>
        <end position="589"/>
    </location>
</feature>
<dbReference type="EMBL" id="JACHFK010000008">
    <property type="protein sequence ID" value="MBB5377661.1"/>
    <property type="molecule type" value="Genomic_DNA"/>
</dbReference>
<name>A0A7W8NQ97_9DEIO</name>
<evidence type="ECO:0000313" key="5">
    <source>
        <dbReference type="Proteomes" id="UP000619376"/>
    </source>
</evidence>
<evidence type="ECO:0000313" key="4">
    <source>
        <dbReference type="Proteomes" id="UP000539473"/>
    </source>
</evidence>
<organism evidence="3 4">
    <name type="scientific">Deinococcus metalli</name>
    <dbReference type="NCBI Taxonomy" id="1141878"/>
    <lineage>
        <taxon>Bacteria</taxon>
        <taxon>Thermotogati</taxon>
        <taxon>Deinococcota</taxon>
        <taxon>Deinococci</taxon>
        <taxon>Deinococcales</taxon>
        <taxon>Deinococcaceae</taxon>
        <taxon>Deinococcus</taxon>
    </lineage>
</organism>
<evidence type="ECO:0000256" key="1">
    <source>
        <dbReference type="SAM" id="SignalP"/>
    </source>
</evidence>
<dbReference type="RefSeq" id="WP_229832071.1">
    <property type="nucleotide sequence ID" value="NZ_BNAJ01000008.1"/>
</dbReference>
<reference evidence="2" key="4">
    <citation type="submission" date="2024-05" db="EMBL/GenBank/DDBJ databases">
        <authorList>
            <person name="Sun Q."/>
            <person name="Zhou Y."/>
        </authorList>
    </citation>
    <scope>NUCLEOTIDE SEQUENCE</scope>
    <source>
        <strain evidence="2">CGMCC 1.18437</strain>
    </source>
</reference>
<dbReference type="Proteomes" id="UP000539473">
    <property type="component" value="Unassembled WGS sequence"/>
</dbReference>
<comment type="caution">
    <text evidence="3">The sequence shown here is derived from an EMBL/GenBank/DDBJ whole genome shotgun (WGS) entry which is preliminary data.</text>
</comment>
<reference evidence="2" key="1">
    <citation type="journal article" date="2014" name="Int. J. Syst. Evol. Microbiol.">
        <title>Complete genome of a new Firmicutes species belonging to the dominant human colonic microbiota ('Ruminococcus bicirculans') reveals two chromosomes and a selective capacity to utilize plant glucans.</title>
        <authorList>
            <consortium name="NISC Comparative Sequencing Program"/>
            <person name="Wegmann U."/>
            <person name="Louis P."/>
            <person name="Goesmann A."/>
            <person name="Henrissat B."/>
            <person name="Duncan S.H."/>
            <person name="Flint H.J."/>
        </authorList>
    </citation>
    <scope>NUCLEOTIDE SEQUENCE</scope>
    <source>
        <strain evidence="2">CGMCC 1.18437</strain>
    </source>
</reference>
<gene>
    <name evidence="2" type="ORF">GCM10017781_30890</name>
    <name evidence="3" type="ORF">HNQ07_003160</name>
</gene>
<accession>A0A7W8NQ97</accession>